<feature type="transmembrane region" description="Helical" evidence="1">
    <location>
        <begin position="128"/>
        <end position="146"/>
    </location>
</feature>
<dbReference type="EMBL" id="VYZN01000061">
    <property type="protein sequence ID" value="KAE9525273.1"/>
    <property type="molecule type" value="Genomic_DNA"/>
</dbReference>
<feature type="transmembrane region" description="Helical" evidence="1">
    <location>
        <begin position="51"/>
        <end position="78"/>
    </location>
</feature>
<dbReference type="AlphaFoldDB" id="A0A6G0T3Q6"/>
<evidence type="ECO:0000256" key="1">
    <source>
        <dbReference type="SAM" id="Phobius"/>
    </source>
</evidence>
<sequence>MVQDNKCCRLENQSKGLKTVIKIRRGRVKKTIIYSSLKFAPETEYKYMSDVFILSTVLIVGPIFDKNVVHIIILLISINKYKYINVQNRFYQRVELRIYLQRLTTTTYEDFRIKFSSFYWELNVKHTISSYTYIVTICIIFIMIHSTRSERELNARNSIVVFSLSSEDITPTMEMDDNEKLLHGKYAIFIIFHTNEKMTDYYSSTTSYDEHDVRMPKQKSRIKKQKKHEIPIGPYLKSTKTQSTNDANSCIPVI</sequence>
<evidence type="ECO:0000313" key="3">
    <source>
        <dbReference type="Proteomes" id="UP000475862"/>
    </source>
</evidence>
<comment type="caution">
    <text evidence="2">The sequence shown here is derived from an EMBL/GenBank/DDBJ whole genome shotgun (WGS) entry which is preliminary data.</text>
</comment>
<evidence type="ECO:0000313" key="2">
    <source>
        <dbReference type="EMBL" id="KAE9525273.1"/>
    </source>
</evidence>
<reference evidence="2 3" key="1">
    <citation type="submission" date="2019-08" db="EMBL/GenBank/DDBJ databases">
        <title>The genome of the soybean aphid Biotype 1, its phylome, world population structure and adaptation to the North American continent.</title>
        <authorList>
            <person name="Giordano R."/>
            <person name="Donthu R.K."/>
            <person name="Hernandez A.G."/>
            <person name="Wright C.L."/>
            <person name="Zimin A.V."/>
        </authorList>
    </citation>
    <scope>NUCLEOTIDE SEQUENCE [LARGE SCALE GENOMIC DNA]</scope>
    <source>
        <tissue evidence="2">Whole aphids</tissue>
    </source>
</reference>
<organism evidence="2 3">
    <name type="scientific">Aphis glycines</name>
    <name type="common">Soybean aphid</name>
    <dbReference type="NCBI Taxonomy" id="307491"/>
    <lineage>
        <taxon>Eukaryota</taxon>
        <taxon>Metazoa</taxon>
        <taxon>Ecdysozoa</taxon>
        <taxon>Arthropoda</taxon>
        <taxon>Hexapoda</taxon>
        <taxon>Insecta</taxon>
        <taxon>Pterygota</taxon>
        <taxon>Neoptera</taxon>
        <taxon>Paraneoptera</taxon>
        <taxon>Hemiptera</taxon>
        <taxon>Sternorrhyncha</taxon>
        <taxon>Aphidomorpha</taxon>
        <taxon>Aphidoidea</taxon>
        <taxon>Aphididae</taxon>
        <taxon>Aphidini</taxon>
        <taxon>Aphis</taxon>
        <taxon>Aphis</taxon>
    </lineage>
</organism>
<dbReference type="Proteomes" id="UP000475862">
    <property type="component" value="Unassembled WGS sequence"/>
</dbReference>
<proteinExistence type="predicted"/>
<keyword evidence="1" id="KW-0812">Transmembrane</keyword>
<keyword evidence="1" id="KW-1133">Transmembrane helix</keyword>
<keyword evidence="1" id="KW-0472">Membrane</keyword>
<accession>A0A6G0T3Q6</accession>
<name>A0A6G0T3Q6_APHGL</name>
<protein>
    <submittedName>
        <fullName evidence="2">Uncharacterized protein</fullName>
    </submittedName>
</protein>
<gene>
    <name evidence="2" type="ORF">AGLY_014341</name>
</gene>
<keyword evidence="3" id="KW-1185">Reference proteome</keyword>